<reference evidence="1 2" key="1">
    <citation type="submission" date="2024-01" db="EMBL/GenBank/DDBJ databases">
        <title>The genomes of 5 underutilized Papilionoideae crops provide insights into root nodulation and disease resistanc.</title>
        <authorList>
            <person name="Yuan L."/>
        </authorList>
    </citation>
    <scope>NUCLEOTIDE SEQUENCE [LARGE SCALE GENOMIC DNA]</scope>
    <source>
        <strain evidence="1">ZHUSHIDOU_FW_LH</strain>
        <tissue evidence="1">Leaf</tissue>
    </source>
</reference>
<dbReference type="Proteomes" id="UP001372338">
    <property type="component" value="Unassembled WGS sequence"/>
</dbReference>
<keyword evidence="2" id="KW-1185">Reference proteome</keyword>
<proteinExistence type="predicted"/>
<name>A0AAN9E4D0_CROPI</name>
<protein>
    <submittedName>
        <fullName evidence="1">Uncharacterized protein</fullName>
    </submittedName>
</protein>
<organism evidence="1 2">
    <name type="scientific">Crotalaria pallida</name>
    <name type="common">Smooth rattlebox</name>
    <name type="synonym">Crotalaria striata</name>
    <dbReference type="NCBI Taxonomy" id="3830"/>
    <lineage>
        <taxon>Eukaryota</taxon>
        <taxon>Viridiplantae</taxon>
        <taxon>Streptophyta</taxon>
        <taxon>Embryophyta</taxon>
        <taxon>Tracheophyta</taxon>
        <taxon>Spermatophyta</taxon>
        <taxon>Magnoliopsida</taxon>
        <taxon>eudicotyledons</taxon>
        <taxon>Gunneridae</taxon>
        <taxon>Pentapetalae</taxon>
        <taxon>rosids</taxon>
        <taxon>fabids</taxon>
        <taxon>Fabales</taxon>
        <taxon>Fabaceae</taxon>
        <taxon>Papilionoideae</taxon>
        <taxon>50 kb inversion clade</taxon>
        <taxon>genistoids sensu lato</taxon>
        <taxon>core genistoids</taxon>
        <taxon>Crotalarieae</taxon>
        <taxon>Crotalaria</taxon>
    </lineage>
</organism>
<comment type="caution">
    <text evidence="1">The sequence shown here is derived from an EMBL/GenBank/DDBJ whole genome shotgun (WGS) entry which is preliminary data.</text>
</comment>
<accession>A0AAN9E4D0</accession>
<gene>
    <name evidence="1" type="ORF">RIF29_41074</name>
</gene>
<evidence type="ECO:0000313" key="2">
    <source>
        <dbReference type="Proteomes" id="UP001372338"/>
    </source>
</evidence>
<dbReference type="AlphaFoldDB" id="A0AAN9E4D0"/>
<dbReference type="PROSITE" id="PS51257">
    <property type="entry name" value="PROKAR_LIPOPROTEIN"/>
    <property type="match status" value="1"/>
</dbReference>
<dbReference type="EMBL" id="JAYWIO010000008">
    <property type="protein sequence ID" value="KAK7246214.1"/>
    <property type="molecule type" value="Genomic_DNA"/>
</dbReference>
<evidence type="ECO:0000313" key="1">
    <source>
        <dbReference type="EMBL" id="KAK7246214.1"/>
    </source>
</evidence>
<sequence>MQQSLKLWTVCSRSCDIYRVAAWWIGSGVGGCHGCAAAGSSAVVGSQLGGQVASETGWGGTGVVDGGGGGRQ</sequence>